<evidence type="ECO:0000256" key="3">
    <source>
        <dbReference type="ARBA" id="ARBA00022729"/>
    </source>
</evidence>
<dbReference type="PANTHER" id="PTHR10239:SF32">
    <property type="entry name" value="ADHESION G PROTEIN-COUPLED RECEPTOR B2"/>
    <property type="match status" value="1"/>
</dbReference>
<dbReference type="InterPro" id="IPR051867">
    <property type="entry name" value="Angio_Inhib/Adhesion_GPCR"/>
</dbReference>
<dbReference type="EMBL" id="JAFJMO010000001">
    <property type="protein sequence ID" value="KAJ8287343.1"/>
    <property type="molecule type" value="Genomic_DNA"/>
</dbReference>
<keyword evidence="4" id="KW-1015">Disulfide bond</keyword>
<organism evidence="8 9">
    <name type="scientific">Conger conger</name>
    <name type="common">Conger eel</name>
    <name type="synonym">Muraena conger</name>
    <dbReference type="NCBI Taxonomy" id="82655"/>
    <lineage>
        <taxon>Eukaryota</taxon>
        <taxon>Metazoa</taxon>
        <taxon>Chordata</taxon>
        <taxon>Craniata</taxon>
        <taxon>Vertebrata</taxon>
        <taxon>Euteleostomi</taxon>
        <taxon>Actinopterygii</taxon>
        <taxon>Neopterygii</taxon>
        <taxon>Teleostei</taxon>
        <taxon>Anguilliformes</taxon>
        <taxon>Congridae</taxon>
        <taxon>Conger</taxon>
    </lineage>
</organism>
<dbReference type="Proteomes" id="UP001152803">
    <property type="component" value="Unassembled WGS sequence"/>
</dbReference>
<evidence type="ECO:0000259" key="7">
    <source>
        <dbReference type="Pfam" id="PF19188"/>
    </source>
</evidence>
<keyword evidence="9" id="KW-1185">Reference proteome</keyword>
<protein>
    <recommendedName>
        <fullName evidence="7">Adhesion G protein-coupled receptor B N-terminal domain-containing protein</fullName>
    </recommendedName>
</protein>
<keyword evidence="3 6" id="KW-0732">Signal</keyword>
<sequence length="171" mass="18085">MSPVMGLVCVSVLWSLLVLAWAQDSSPSSSSSSSPPSSSPSPSPSPSPSFFPCSSMVQGCSTGRSPCGTCSPHITSGCSWTVENPDPTKYTLYVRFKHHAAACHAYAPILLPLDHYLANQSCVAPPDPETVDLCRPRPSEPHPFLQFDKNFVQLCLTTAPASTAPPGSAHD</sequence>
<reference evidence="8" key="1">
    <citation type="journal article" date="2023" name="Science">
        <title>Genome structures resolve the early diversification of teleost fishes.</title>
        <authorList>
            <person name="Parey E."/>
            <person name="Louis A."/>
            <person name="Montfort J."/>
            <person name="Bouchez O."/>
            <person name="Roques C."/>
            <person name="Iampietro C."/>
            <person name="Lluch J."/>
            <person name="Castinel A."/>
            <person name="Donnadieu C."/>
            <person name="Desvignes T."/>
            <person name="Floi Bucao C."/>
            <person name="Jouanno E."/>
            <person name="Wen M."/>
            <person name="Mejri S."/>
            <person name="Dirks R."/>
            <person name="Jansen H."/>
            <person name="Henkel C."/>
            <person name="Chen W.J."/>
            <person name="Zahm M."/>
            <person name="Cabau C."/>
            <person name="Klopp C."/>
            <person name="Thompson A.W."/>
            <person name="Robinson-Rechavi M."/>
            <person name="Braasch I."/>
            <person name="Lecointre G."/>
            <person name="Bobe J."/>
            <person name="Postlethwait J.H."/>
            <person name="Berthelot C."/>
            <person name="Roest Crollius H."/>
            <person name="Guiguen Y."/>
        </authorList>
    </citation>
    <scope>NUCLEOTIDE SEQUENCE</scope>
    <source>
        <strain evidence="8">Concon-B</strain>
    </source>
</reference>
<evidence type="ECO:0000313" key="9">
    <source>
        <dbReference type="Proteomes" id="UP001152803"/>
    </source>
</evidence>
<comment type="subcellular location">
    <subcellularLocation>
        <location evidence="1">Secreted</location>
    </subcellularLocation>
</comment>
<keyword evidence="2" id="KW-0964">Secreted</keyword>
<dbReference type="OrthoDB" id="5989160at2759"/>
<dbReference type="Pfam" id="PF19188">
    <property type="entry name" value="AGRB_N"/>
    <property type="match status" value="1"/>
</dbReference>
<accession>A0A9Q1E0D4</accession>
<dbReference type="PANTHER" id="PTHR10239">
    <property type="entry name" value="ISTHMIN-2"/>
    <property type="match status" value="1"/>
</dbReference>
<evidence type="ECO:0000256" key="2">
    <source>
        <dbReference type="ARBA" id="ARBA00022525"/>
    </source>
</evidence>
<name>A0A9Q1E0D4_CONCO</name>
<evidence type="ECO:0000256" key="6">
    <source>
        <dbReference type="SAM" id="SignalP"/>
    </source>
</evidence>
<dbReference type="GO" id="GO:0005576">
    <property type="term" value="C:extracellular region"/>
    <property type="evidence" value="ECO:0007669"/>
    <property type="project" value="UniProtKB-SubCell"/>
</dbReference>
<feature type="non-terminal residue" evidence="8">
    <location>
        <position position="171"/>
    </location>
</feature>
<evidence type="ECO:0000256" key="5">
    <source>
        <dbReference type="SAM" id="MobiDB-lite"/>
    </source>
</evidence>
<comment type="caution">
    <text evidence="8">The sequence shown here is derived from an EMBL/GenBank/DDBJ whole genome shotgun (WGS) entry which is preliminary data.</text>
</comment>
<evidence type="ECO:0000256" key="4">
    <source>
        <dbReference type="ARBA" id="ARBA00023157"/>
    </source>
</evidence>
<proteinExistence type="predicted"/>
<feature type="chain" id="PRO_5040372372" description="Adhesion G protein-coupled receptor B N-terminal domain-containing protein" evidence="6">
    <location>
        <begin position="23"/>
        <end position="171"/>
    </location>
</feature>
<feature type="signal peptide" evidence="6">
    <location>
        <begin position="1"/>
        <end position="22"/>
    </location>
</feature>
<feature type="compositionally biased region" description="Low complexity" evidence="5">
    <location>
        <begin position="26"/>
        <end position="36"/>
    </location>
</feature>
<dbReference type="InterPro" id="IPR043838">
    <property type="entry name" value="AGRB_N"/>
</dbReference>
<gene>
    <name evidence="8" type="ORF">COCON_G00000020</name>
</gene>
<feature type="domain" description="Adhesion G protein-coupled receptor B N-terminal" evidence="7">
    <location>
        <begin position="52"/>
        <end position="163"/>
    </location>
</feature>
<evidence type="ECO:0000313" key="8">
    <source>
        <dbReference type="EMBL" id="KAJ8287343.1"/>
    </source>
</evidence>
<dbReference type="GO" id="GO:0005886">
    <property type="term" value="C:plasma membrane"/>
    <property type="evidence" value="ECO:0007669"/>
    <property type="project" value="InterPro"/>
</dbReference>
<dbReference type="AlphaFoldDB" id="A0A9Q1E0D4"/>
<evidence type="ECO:0000256" key="1">
    <source>
        <dbReference type="ARBA" id="ARBA00004613"/>
    </source>
</evidence>
<feature type="region of interest" description="Disordered" evidence="5">
    <location>
        <begin position="26"/>
        <end position="45"/>
    </location>
</feature>
<dbReference type="GO" id="GO:0004930">
    <property type="term" value="F:G protein-coupled receptor activity"/>
    <property type="evidence" value="ECO:0007669"/>
    <property type="project" value="InterPro"/>
</dbReference>